<evidence type="ECO:0000313" key="2">
    <source>
        <dbReference type="EMBL" id="KAG1574605.1"/>
    </source>
</evidence>
<organism evidence="2 3">
    <name type="scientific">Rhizopus delemar</name>
    <dbReference type="NCBI Taxonomy" id="936053"/>
    <lineage>
        <taxon>Eukaryota</taxon>
        <taxon>Fungi</taxon>
        <taxon>Fungi incertae sedis</taxon>
        <taxon>Mucoromycota</taxon>
        <taxon>Mucoromycotina</taxon>
        <taxon>Mucoromycetes</taxon>
        <taxon>Mucorales</taxon>
        <taxon>Mucorineae</taxon>
        <taxon>Rhizopodaceae</taxon>
        <taxon>Rhizopus</taxon>
    </lineage>
</organism>
<protein>
    <submittedName>
        <fullName evidence="2">Uncharacterized protein</fullName>
    </submittedName>
</protein>
<accession>A0A9P6ZBU2</accession>
<gene>
    <name evidence="2" type="ORF">G6F50_001819</name>
</gene>
<feature type="compositionally biased region" description="Low complexity" evidence="1">
    <location>
        <begin position="240"/>
        <end position="256"/>
    </location>
</feature>
<proteinExistence type="predicted"/>
<feature type="compositionally biased region" description="Low complexity" evidence="1">
    <location>
        <begin position="192"/>
        <end position="208"/>
    </location>
</feature>
<feature type="compositionally biased region" description="Polar residues" evidence="1">
    <location>
        <begin position="264"/>
        <end position="296"/>
    </location>
</feature>
<comment type="caution">
    <text evidence="2">The sequence shown here is derived from an EMBL/GenBank/DDBJ whole genome shotgun (WGS) entry which is preliminary data.</text>
</comment>
<keyword evidence="3" id="KW-1185">Reference proteome</keyword>
<sequence>MEQQQAINGWLMNVPTYNKGQHYSITKKKSRPLSIVSASSEDSVDLDELINVNFTTSMEEETDLNNLSSLELDDSKEDFWKVDNIYVPPVSTFNKTTYNKDSNESNKSHLYQKGNNKSFMNTLKVSSPTTAHYDTPTYSSSSINIYAQTLPGSPKPSILFQNKRPMSFYNETDMHSQTVVPHYQHHRPACPTESTSTSSFDSQSTEASVLSRTTLPITQSTVRRRQEQYGLLSSTPENTSKLASCSLSSSHSNLSRRASHIPAPSSTVNKSRQSIIPQLTQSTTLSKQPRSISRMSQVPKRASHIPTLPPRSTTSLGISLLCSDTPASPSNLLSKPSSSLTRSKTSRLVSNTTKMTSLRVPNSRSIHQF</sequence>
<evidence type="ECO:0000256" key="1">
    <source>
        <dbReference type="SAM" id="MobiDB-lite"/>
    </source>
</evidence>
<name>A0A9P6ZBU2_9FUNG</name>
<evidence type="ECO:0000313" key="3">
    <source>
        <dbReference type="Proteomes" id="UP000740926"/>
    </source>
</evidence>
<dbReference type="AlphaFoldDB" id="A0A9P6ZBU2"/>
<dbReference type="EMBL" id="JAANIU010000157">
    <property type="protein sequence ID" value="KAG1574605.1"/>
    <property type="molecule type" value="Genomic_DNA"/>
</dbReference>
<feature type="compositionally biased region" description="Polar residues" evidence="1">
    <location>
        <begin position="210"/>
        <end position="221"/>
    </location>
</feature>
<reference evidence="2 3" key="1">
    <citation type="journal article" date="2020" name="Microb. Genom.">
        <title>Genetic diversity of clinical and environmental Mucorales isolates obtained from an investigation of mucormycosis cases among solid organ transplant recipients.</title>
        <authorList>
            <person name="Nguyen M.H."/>
            <person name="Kaul D."/>
            <person name="Muto C."/>
            <person name="Cheng S.J."/>
            <person name="Richter R.A."/>
            <person name="Bruno V.M."/>
            <person name="Liu G."/>
            <person name="Beyhan S."/>
            <person name="Sundermann A.J."/>
            <person name="Mounaud S."/>
            <person name="Pasculle A.W."/>
            <person name="Nierman W.C."/>
            <person name="Driscoll E."/>
            <person name="Cumbie R."/>
            <person name="Clancy C.J."/>
            <person name="Dupont C.L."/>
        </authorList>
    </citation>
    <scope>NUCLEOTIDE SEQUENCE [LARGE SCALE GENOMIC DNA]</scope>
    <source>
        <strain evidence="2 3">GL24</strain>
    </source>
</reference>
<feature type="region of interest" description="Disordered" evidence="1">
    <location>
        <begin position="327"/>
        <end position="350"/>
    </location>
</feature>
<dbReference type="Proteomes" id="UP000740926">
    <property type="component" value="Unassembled WGS sequence"/>
</dbReference>
<feature type="region of interest" description="Disordered" evidence="1">
    <location>
        <begin position="183"/>
        <end position="311"/>
    </location>
</feature>